<comment type="caution">
    <text evidence="8">The sequence shown here is derived from an EMBL/GenBank/DDBJ whole genome shotgun (WGS) entry which is preliminary data.</text>
</comment>
<dbReference type="GO" id="GO:0004479">
    <property type="term" value="F:methionyl-tRNA formyltransferase activity"/>
    <property type="evidence" value="ECO:0007669"/>
    <property type="project" value="UniProtKB-EC"/>
</dbReference>
<dbReference type="SUPFAM" id="SSF50486">
    <property type="entry name" value="FMT C-terminal domain-like"/>
    <property type="match status" value="1"/>
</dbReference>
<evidence type="ECO:0000256" key="2">
    <source>
        <dbReference type="ARBA" id="ARBA00012261"/>
    </source>
</evidence>
<name>A0A4D9DEZ6_9SAUR</name>
<dbReference type="Pfam" id="PF02911">
    <property type="entry name" value="Formyl_trans_C"/>
    <property type="match status" value="1"/>
</dbReference>
<dbReference type="InterPro" id="IPR041711">
    <property type="entry name" value="Met-tRNA-FMT_N"/>
</dbReference>
<dbReference type="PANTHER" id="PTHR11138:SF5">
    <property type="entry name" value="METHIONYL-TRNA FORMYLTRANSFERASE, MITOCHONDRIAL"/>
    <property type="match status" value="1"/>
</dbReference>
<accession>A0A4D9DEZ6</accession>
<evidence type="ECO:0000256" key="4">
    <source>
        <dbReference type="ARBA" id="ARBA00022679"/>
    </source>
</evidence>
<keyword evidence="4" id="KW-0808">Transferase</keyword>
<organism evidence="8 9">
    <name type="scientific">Platysternon megacephalum</name>
    <name type="common">big-headed turtle</name>
    <dbReference type="NCBI Taxonomy" id="55544"/>
    <lineage>
        <taxon>Eukaryota</taxon>
        <taxon>Metazoa</taxon>
        <taxon>Chordata</taxon>
        <taxon>Craniata</taxon>
        <taxon>Vertebrata</taxon>
        <taxon>Euteleostomi</taxon>
        <taxon>Archelosauria</taxon>
        <taxon>Testudinata</taxon>
        <taxon>Testudines</taxon>
        <taxon>Cryptodira</taxon>
        <taxon>Durocryptodira</taxon>
        <taxon>Testudinoidea</taxon>
        <taxon>Platysternidae</taxon>
        <taxon>Platysternon</taxon>
    </lineage>
</organism>
<dbReference type="InterPro" id="IPR037022">
    <property type="entry name" value="Formyl_trans_C_sf"/>
</dbReference>
<dbReference type="InterPro" id="IPR002376">
    <property type="entry name" value="Formyl_transf_N"/>
</dbReference>
<keyword evidence="9" id="KW-1185">Reference proteome</keyword>
<dbReference type="EC" id="2.1.2.9" evidence="2"/>
<dbReference type="InterPro" id="IPR011034">
    <property type="entry name" value="Formyl_transferase-like_C_sf"/>
</dbReference>
<dbReference type="CDD" id="cd08704">
    <property type="entry name" value="Met_tRNA_FMT_C"/>
    <property type="match status" value="1"/>
</dbReference>
<dbReference type="GO" id="GO:0005829">
    <property type="term" value="C:cytosol"/>
    <property type="evidence" value="ECO:0007669"/>
    <property type="project" value="TreeGrafter"/>
</dbReference>
<sequence length="320" mass="33705">MAKRPRRGDRKEAVRVVFAGTPETAVPSLKALLASSHEVVGVITRPDARAGRGRSLAESPVALCAHDAGVPVMKPVSFKDAESVAQLQQWAPDCVPIVAYGALIPGPALQIPPQGWVNLHFSLLPAWRGAAPVQRAVMHGDDVLGVSTFFLDEGLDTGKVIGQMTYEPGAHDSAGDILEALSALGADFLVRSLDAIAQGEVQAEPQPLHGASHAAKITVEEAQIAWNLPAYLVHRTVRGCSPKPGAWTMFRGERLKVVQTMPSSETGLSAGELRASKNAVLVGTGDGVLELCQVQPAGKKMMDGATWARGVRVETGEGLA</sequence>
<dbReference type="NCBIfam" id="TIGR00460">
    <property type="entry name" value="fmt"/>
    <property type="match status" value="1"/>
</dbReference>
<dbReference type="Pfam" id="PF00551">
    <property type="entry name" value="Formyl_trans_N"/>
    <property type="match status" value="1"/>
</dbReference>
<dbReference type="PANTHER" id="PTHR11138">
    <property type="entry name" value="METHIONYL-TRNA FORMYLTRANSFERASE"/>
    <property type="match status" value="1"/>
</dbReference>
<reference evidence="8 9" key="1">
    <citation type="submission" date="2019-04" db="EMBL/GenBank/DDBJ databases">
        <title>Draft genome of the big-headed turtle Platysternon megacephalum.</title>
        <authorList>
            <person name="Gong S."/>
        </authorList>
    </citation>
    <scope>NUCLEOTIDE SEQUENCE [LARGE SCALE GENOMIC DNA]</scope>
    <source>
        <strain evidence="8">DO16091913</strain>
        <tissue evidence="8">Muscle</tissue>
    </source>
</reference>
<dbReference type="OrthoDB" id="10268103at2759"/>
<evidence type="ECO:0000259" key="7">
    <source>
        <dbReference type="Pfam" id="PF02911"/>
    </source>
</evidence>
<dbReference type="SUPFAM" id="SSF53328">
    <property type="entry name" value="Formyltransferase"/>
    <property type="match status" value="1"/>
</dbReference>
<evidence type="ECO:0000313" key="8">
    <source>
        <dbReference type="EMBL" id="TFJ95051.1"/>
    </source>
</evidence>
<dbReference type="InterPro" id="IPR036477">
    <property type="entry name" value="Formyl_transf_N_sf"/>
</dbReference>
<feature type="domain" description="Formyl transferase C-terminal" evidence="7">
    <location>
        <begin position="216"/>
        <end position="311"/>
    </location>
</feature>
<dbReference type="Gene3D" id="3.40.50.170">
    <property type="entry name" value="Formyl transferase, N-terminal domain"/>
    <property type="match status" value="1"/>
</dbReference>
<gene>
    <name evidence="8" type="ORF">DR999_PMT23569</name>
</gene>
<evidence type="ECO:0000256" key="3">
    <source>
        <dbReference type="ARBA" id="ARBA00014185"/>
    </source>
</evidence>
<feature type="domain" description="Formyl transferase N-terminal" evidence="6">
    <location>
        <begin position="15"/>
        <end position="191"/>
    </location>
</feature>
<keyword evidence="5" id="KW-0648">Protein biosynthesis</keyword>
<protein>
    <recommendedName>
        <fullName evidence="3">Methionyl-tRNA formyltransferase, mitochondrial</fullName>
        <ecNumber evidence="2">2.1.2.9</ecNumber>
    </recommendedName>
</protein>
<dbReference type="InterPro" id="IPR005794">
    <property type="entry name" value="Fmt"/>
</dbReference>
<dbReference type="HAMAP" id="MF_00182">
    <property type="entry name" value="Formyl_trans"/>
    <property type="match status" value="1"/>
</dbReference>
<evidence type="ECO:0000256" key="5">
    <source>
        <dbReference type="ARBA" id="ARBA00022917"/>
    </source>
</evidence>
<dbReference type="InterPro" id="IPR005793">
    <property type="entry name" value="Formyl_trans_C"/>
</dbReference>
<dbReference type="STRING" id="55544.A0A4D9DEZ6"/>
<dbReference type="Gene3D" id="3.10.25.10">
    <property type="entry name" value="Formyl transferase, C-terminal domain"/>
    <property type="match status" value="1"/>
</dbReference>
<evidence type="ECO:0000256" key="1">
    <source>
        <dbReference type="ARBA" id="ARBA00010699"/>
    </source>
</evidence>
<dbReference type="EMBL" id="QXTE01016151">
    <property type="protein sequence ID" value="TFJ95051.1"/>
    <property type="molecule type" value="Genomic_DNA"/>
</dbReference>
<dbReference type="CDD" id="cd08646">
    <property type="entry name" value="FMT_core_Met-tRNA-FMT_N"/>
    <property type="match status" value="1"/>
</dbReference>
<evidence type="ECO:0000259" key="6">
    <source>
        <dbReference type="Pfam" id="PF00551"/>
    </source>
</evidence>
<comment type="similarity">
    <text evidence="1">Belongs to the Fmt family.</text>
</comment>
<reference evidence="8 9" key="2">
    <citation type="submission" date="2019-04" db="EMBL/GenBank/DDBJ databases">
        <title>The genome sequence of big-headed turtle.</title>
        <authorList>
            <person name="Gong S."/>
        </authorList>
    </citation>
    <scope>NUCLEOTIDE SEQUENCE [LARGE SCALE GENOMIC DNA]</scope>
    <source>
        <strain evidence="8">DO16091913</strain>
        <tissue evidence="8">Muscle</tissue>
    </source>
</reference>
<dbReference type="InterPro" id="IPR044135">
    <property type="entry name" value="Met-tRNA-FMT_C"/>
</dbReference>
<dbReference type="AlphaFoldDB" id="A0A4D9DEZ6"/>
<evidence type="ECO:0000313" key="9">
    <source>
        <dbReference type="Proteomes" id="UP000297703"/>
    </source>
</evidence>
<proteinExistence type="inferred from homology"/>
<dbReference type="Proteomes" id="UP000297703">
    <property type="component" value="Unassembled WGS sequence"/>
</dbReference>